<feature type="coiled-coil region" evidence="15">
    <location>
        <begin position="866"/>
        <end position="982"/>
    </location>
</feature>
<dbReference type="Gene3D" id="1.10.287.1490">
    <property type="match status" value="1"/>
</dbReference>
<evidence type="ECO:0000256" key="6">
    <source>
        <dbReference type="ARBA" id="ARBA00022454"/>
    </source>
</evidence>
<evidence type="ECO:0000256" key="13">
    <source>
        <dbReference type="ARBA" id="ARBA00023242"/>
    </source>
</evidence>
<keyword evidence="13" id="KW-0539">Nucleus</keyword>
<dbReference type="InterPro" id="IPR038729">
    <property type="entry name" value="Rad50/SbcC_AAA"/>
</dbReference>
<dbReference type="Gene3D" id="3.40.50.300">
    <property type="entry name" value="P-loop containing nucleotide triphosphate hydrolases"/>
    <property type="match status" value="2"/>
</dbReference>
<dbReference type="Proteomes" id="UP000566819">
    <property type="component" value="Unassembled WGS sequence"/>
</dbReference>
<evidence type="ECO:0000256" key="4">
    <source>
        <dbReference type="ARBA" id="ARBA00009439"/>
    </source>
</evidence>
<evidence type="ECO:0000256" key="3">
    <source>
        <dbReference type="ARBA" id="ARBA00004286"/>
    </source>
</evidence>
<dbReference type="InterPro" id="IPR004584">
    <property type="entry name" value="Rad50_eukaryotes"/>
</dbReference>
<comment type="catalytic activity">
    <reaction evidence="14">
        <text>ATP + H2O = ADP + phosphate + H(+)</text>
        <dbReference type="Rhea" id="RHEA:13065"/>
        <dbReference type="ChEBI" id="CHEBI:15377"/>
        <dbReference type="ChEBI" id="CHEBI:15378"/>
        <dbReference type="ChEBI" id="CHEBI:30616"/>
        <dbReference type="ChEBI" id="CHEBI:43474"/>
        <dbReference type="ChEBI" id="CHEBI:456216"/>
    </reaction>
</comment>
<keyword evidence="7" id="KW-0479">Metal-binding</keyword>
<dbReference type="GO" id="GO:0000722">
    <property type="term" value="P:telomere maintenance via recombination"/>
    <property type="evidence" value="ECO:0007669"/>
    <property type="project" value="TreeGrafter"/>
</dbReference>
<dbReference type="FunFam" id="3.40.50.300:FF:000947">
    <property type="entry name" value="DNA repair protein RAD50"/>
    <property type="match status" value="1"/>
</dbReference>
<evidence type="ECO:0000256" key="14">
    <source>
        <dbReference type="ARBA" id="ARBA00049360"/>
    </source>
</evidence>
<feature type="domain" description="Rad50/SbcC-type AAA" evidence="17">
    <location>
        <begin position="71"/>
        <end position="299"/>
    </location>
</feature>
<dbReference type="GO" id="GO:0007004">
    <property type="term" value="P:telomere maintenance via telomerase"/>
    <property type="evidence" value="ECO:0007669"/>
    <property type="project" value="TreeGrafter"/>
</dbReference>
<dbReference type="GO" id="GO:0003691">
    <property type="term" value="F:double-stranded telomeric DNA binding"/>
    <property type="evidence" value="ECO:0007669"/>
    <property type="project" value="TreeGrafter"/>
</dbReference>
<gene>
    <name evidence="18" type="ORF">G7Y89_g3087</name>
</gene>
<reference evidence="18 19" key="1">
    <citation type="submission" date="2020-03" db="EMBL/GenBank/DDBJ databases">
        <title>Draft Genome Sequence of Cudoniella acicularis.</title>
        <authorList>
            <person name="Buettner E."/>
            <person name="Kellner H."/>
        </authorList>
    </citation>
    <scope>NUCLEOTIDE SEQUENCE [LARGE SCALE GENOMIC DNA]</scope>
    <source>
        <strain evidence="18 19">DSM 108380</strain>
    </source>
</reference>
<evidence type="ECO:0000256" key="12">
    <source>
        <dbReference type="ARBA" id="ARBA00023204"/>
    </source>
</evidence>
<keyword evidence="9" id="KW-0378">Hydrolase</keyword>
<comment type="caution">
    <text evidence="18">The sequence shown here is derived from an EMBL/GenBank/DDBJ whole genome shotgun (WGS) entry which is preliminary data.</text>
</comment>
<keyword evidence="10" id="KW-0862">Zinc</keyword>
<comment type="similarity">
    <text evidence="4">Belongs to the SMC family. RAD50 subfamily.</text>
</comment>
<evidence type="ECO:0000313" key="18">
    <source>
        <dbReference type="EMBL" id="KAF4635009.1"/>
    </source>
</evidence>
<dbReference type="GO" id="GO:0051880">
    <property type="term" value="F:G-quadruplex DNA binding"/>
    <property type="evidence" value="ECO:0007669"/>
    <property type="project" value="TreeGrafter"/>
</dbReference>
<accession>A0A8H4W8Q8</accession>
<evidence type="ECO:0000256" key="8">
    <source>
        <dbReference type="ARBA" id="ARBA00022763"/>
    </source>
</evidence>
<feature type="coiled-coil region" evidence="15">
    <location>
        <begin position="253"/>
        <end position="318"/>
    </location>
</feature>
<keyword evidence="19" id="KW-1185">Reference proteome</keyword>
<keyword evidence="6" id="KW-0158">Chromosome</keyword>
<feature type="coiled-coil region" evidence="15">
    <location>
        <begin position="477"/>
        <end position="504"/>
    </location>
</feature>
<proteinExistence type="inferred from homology"/>
<evidence type="ECO:0000256" key="11">
    <source>
        <dbReference type="ARBA" id="ARBA00023054"/>
    </source>
</evidence>
<dbReference type="OrthoDB" id="18797at2759"/>
<feature type="region of interest" description="Disordered" evidence="16">
    <location>
        <begin position="401"/>
        <end position="427"/>
    </location>
</feature>
<dbReference type="GO" id="GO:0046872">
    <property type="term" value="F:metal ion binding"/>
    <property type="evidence" value="ECO:0007669"/>
    <property type="project" value="UniProtKB-KW"/>
</dbReference>
<evidence type="ECO:0000313" key="19">
    <source>
        <dbReference type="Proteomes" id="UP000566819"/>
    </source>
</evidence>
<dbReference type="InterPro" id="IPR027417">
    <property type="entry name" value="P-loop_NTPase"/>
</dbReference>
<dbReference type="SUPFAM" id="SSF52540">
    <property type="entry name" value="P-loop containing nucleoside triphosphate hydrolases"/>
    <property type="match status" value="1"/>
</dbReference>
<name>A0A8H4W8Q8_9HELO</name>
<evidence type="ECO:0000256" key="7">
    <source>
        <dbReference type="ARBA" id="ARBA00022723"/>
    </source>
</evidence>
<dbReference type="GO" id="GO:0030870">
    <property type="term" value="C:Mre11 complex"/>
    <property type="evidence" value="ECO:0007669"/>
    <property type="project" value="InterPro"/>
</dbReference>
<dbReference type="GO" id="GO:0006302">
    <property type="term" value="P:double-strand break repair"/>
    <property type="evidence" value="ECO:0007669"/>
    <property type="project" value="InterPro"/>
</dbReference>
<evidence type="ECO:0000256" key="1">
    <source>
        <dbReference type="ARBA" id="ARBA00001947"/>
    </source>
</evidence>
<evidence type="ECO:0000256" key="16">
    <source>
        <dbReference type="SAM" id="MobiDB-lite"/>
    </source>
</evidence>
<evidence type="ECO:0000256" key="10">
    <source>
        <dbReference type="ARBA" id="ARBA00022833"/>
    </source>
</evidence>
<feature type="coiled-coil region" evidence="15">
    <location>
        <begin position="536"/>
        <end position="593"/>
    </location>
</feature>
<comment type="cofactor">
    <cofactor evidence="1">
        <name>Zn(2+)</name>
        <dbReference type="ChEBI" id="CHEBI:29105"/>
    </cofactor>
</comment>
<keyword evidence="11 15" id="KW-0175">Coiled coil</keyword>
<keyword evidence="12" id="KW-0234">DNA repair</keyword>
<dbReference type="GO" id="GO:0000794">
    <property type="term" value="C:condensed nuclear chromosome"/>
    <property type="evidence" value="ECO:0007669"/>
    <property type="project" value="TreeGrafter"/>
</dbReference>
<dbReference type="PANTHER" id="PTHR18867">
    <property type="entry name" value="RAD50"/>
    <property type="match status" value="1"/>
</dbReference>
<dbReference type="GO" id="GO:0043047">
    <property type="term" value="F:single-stranded telomeric DNA binding"/>
    <property type="evidence" value="ECO:0007669"/>
    <property type="project" value="TreeGrafter"/>
</dbReference>
<keyword evidence="8" id="KW-0227">DNA damage</keyword>
<evidence type="ECO:0000256" key="2">
    <source>
        <dbReference type="ARBA" id="ARBA00004123"/>
    </source>
</evidence>
<dbReference type="GO" id="GO:0070192">
    <property type="term" value="P:chromosome organization involved in meiotic cell cycle"/>
    <property type="evidence" value="ECO:0007669"/>
    <property type="project" value="TreeGrafter"/>
</dbReference>
<dbReference type="GO" id="GO:0016887">
    <property type="term" value="F:ATP hydrolysis activity"/>
    <property type="evidence" value="ECO:0007669"/>
    <property type="project" value="InterPro"/>
</dbReference>
<evidence type="ECO:0000256" key="9">
    <source>
        <dbReference type="ARBA" id="ARBA00022801"/>
    </source>
</evidence>
<dbReference type="Pfam" id="PF13476">
    <property type="entry name" value="AAA_23"/>
    <property type="match status" value="1"/>
</dbReference>
<dbReference type="Pfam" id="PF13558">
    <property type="entry name" value="SbcC_Walker_B"/>
    <property type="match status" value="1"/>
</dbReference>
<protein>
    <recommendedName>
        <fullName evidence="5">DNA repair protein RAD50</fullName>
    </recommendedName>
</protein>
<evidence type="ECO:0000256" key="15">
    <source>
        <dbReference type="SAM" id="Coils"/>
    </source>
</evidence>
<evidence type="ECO:0000256" key="5">
    <source>
        <dbReference type="ARBA" id="ARBA00017893"/>
    </source>
</evidence>
<comment type="subcellular location">
    <subcellularLocation>
        <location evidence="3">Chromosome</location>
    </subcellularLocation>
    <subcellularLocation>
        <location evidence="2">Nucleus</location>
    </subcellularLocation>
</comment>
<organism evidence="18 19">
    <name type="scientific">Cudoniella acicularis</name>
    <dbReference type="NCBI Taxonomy" id="354080"/>
    <lineage>
        <taxon>Eukaryota</taxon>
        <taxon>Fungi</taxon>
        <taxon>Dikarya</taxon>
        <taxon>Ascomycota</taxon>
        <taxon>Pezizomycotina</taxon>
        <taxon>Leotiomycetes</taxon>
        <taxon>Helotiales</taxon>
        <taxon>Tricladiaceae</taxon>
        <taxon>Cudoniella</taxon>
    </lineage>
</organism>
<dbReference type="NCBIfam" id="TIGR00606">
    <property type="entry name" value="rad50"/>
    <property type="match status" value="1"/>
</dbReference>
<dbReference type="FunFam" id="3.40.50.300:FF:001195">
    <property type="entry name" value="DNA repair protein rad50"/>
    <property type="match status" value="1"/>
</dbReference>
<sequence length="1376" mass="157367">MDSMSQRLPKRESRVFALTFNALAFKRRVYSTSSLLRTQPGPNFWNLHHNPNSRQLPLTGKLTNPRSQIDRLKITGIRSFDNTQSQTIQFFAPLTLIVGYNGSGKTTIIECLKYATIGQLPPNSKGGAFVHDPKLCGEKEVMAQVKLSFKGHNDTTKVVTRSLQLIVKKGGARTQNTLEGNLVMKKDGERTSLSKRTAELNKLMPQLLGVSPAVLDYVIFCHQDESLWPMSEPGALKKKFDEIFEAMKYTKAIENLKSLKKNHADELKTLRVHENNFKDNKDKAERLEKASKKLEKELENLRERLATLKVQIEEAMETKQEKHLAATKAYTAVEELNQKTLSRKYIQESVDELKSHIQELQESDEWLEATLAQYDERMAQYEEEEESYRIQYTDLKESAQETRQKISQKQSERGQRQAEKESYEEHLESRIQLVKEAARSHSMRGYDGDLDDDQIREFVERMKKQSRDKDRELDHIRTATDEELEQAQTAITDLKSRQASKKQEKDAARQAIASNEKKLTENQIKMNKIAVDEGTKAALEASLNDIRERLRRITAEYEAANWENNLEIERKRLRELREESTRLRNEALQANKLADSRASLNILQGQLKDREGRLSTMTATYHDRLAAIVSSDWQVNRLEADFQGVVQQRARAVADAKKQLEGVVREENEVTYKLNTARASLKKKKEEMQQCQQVVLRAVKTSDGKPLSDINDYPDEMASIEKERAEIQTQIDGASYADTYFNQCEASVKDQNECKLCLRKFANGGERSTALKKISQLLAKLQKDALLEDFQNLKEDFKKASAVRPQYDTYTALFTKEIPLLETEIQKVQSEKDVFVARLERLDSSVIDAETAEREVEGLSKTVSNIIQYSNDISNFEAEIATLSSQQKFSGSLLSIDEIERQSRTCEDEVHALETKIQKITTDERQAAFAINSAEREKDNVSNKLATALSQLEQKRSLSSAIEELRENNVQLRNTIQLADADLQSLTPQFAKAKAQHEDVQQRGRAKQQEVQVEKDKVAQTVYKFSVVEKAINKYIEEGGPGKLSACERAINTLEQNQKSTDAEISRVTELANKMKARRDEGESTRKSIKENIRYRRNLRELQKVHSEIDELNSRDVIGDHKQLDLEAISAAKRYQNLIAERGPLVGEMTAKDAEFARYLTEWETDYKDAAKNFREAHVKVEATKAAIDDLGKYSKALDAAIMKYHSLKMAEINQIAGDLWQRTYQGTDVDTIMIRSDPETESQKRNYNYRVCMVKQDAELDMRGRCSAGQKVLASIIIRLALAECFGVNCGIIALDEPTTNLDQDNIKALAESLHSIIKARQSQANFQLIIITHDENFLTEMKARDFCETYYRVSRNDKQKSIIERQNLDYLMPN</sequence>
<dbReference type="EMBL" id="JAAMPI010000146">
    <property type="protein sequence ID" value="KAF4635009.1"/>
    <property type="molecule type" value="Genomic_DNA"/>
</dbReference>
<dbReference type="PANTHER" id="PTHR18867:SF12">
    <property type="entry name" value="DNA REPAIR PROTEIN RAD50"/>
    <property type="match status" value="1"/>
</dbReference>
<evidence type="ECO:0000259" key="17">
    <source>
        <dbReference type="Pfam" id="PF13476"/>
    </source>
</evidence>